<dbReference type="InterPro" id="IPR036597">
    <property type="entry name" value="Fido-like_dom_sf"/>
</dbReference>
<dbReference type="EMBL" id="CP113517">
    <property type="protein sequence ID" value="WAR44648.1"/>
    <property type="molecule type" value="Genomic_DNA"/>
</dbReference>
<gene>
    <name evidence="2" type="ORF">NM686_020230</name>
</gene>
<accession>A0ABY7GJN0</accession>
<name>A0ABY7GJN0_9GAMM</name>
<organism evidence="2 3">
    <name type="scientific">Methylomonas rapida</name>
    <dbReference type="NCBI Taxonomy" id="2963939"/>
    <lineage>
        <taxon>Bacteria</taxon>
        <taxon>Pseudomonadati</taxon>
        <taxon>Pseudomonadota</taxon>
        <taxon>Gammaproteobacteria</taxon>
        <taxon>Methylococcales</taxon>
        <taxon>Methylococcaceae</taxon>
        <taxon>Methylomonas</taxon>
    </lineage>
</organism>
<evidence type="ECO:0000313" key="2">
    <source>
        <dbReference type="EMBL" id="WAR44648.1"/>
    </source>
</evidence>
<dbReference type="InterPro" id="IPR040198">
    <property type="entry name" value="Fido_containing"/>
</dbReference>
<dbReference type="PROSITE" id="PS51459">
    <property type="entry name" value="FIDO"/>
    <property type="match status" value="1"/>
</dbReference>
<sequence length="398" mass="45256">MPTSTETPYRIEPCLLETPPLDVVDLVAELTSLTEQLGARLHPDASASLADMVRIMNCYYSNLIEGHNTIPRDIERALANELDNDQTRRNLQIEARAHIRVQKLIDEMHTQNALPEPASCDFLQWLHTEFYRDASDEMLVIKQGQQDFKMVPGEFRSLTIHNVAVGRHLPPSSETVTDFMRHFEQRYRFETMGKGSRILAMAAAHHRLAYIHPFPDGNGRVSRLMSHAMGLKAGIGSFGLWSISRGLARGLNSRQEYKQMMDYADSPRQGDLDGRGNLSQKALTEFVRWFLAVCIDQAKFMTSLFEFDQLANRLKIYTEKQGLRPEAFFILQRILLQGEMPRGEAERVTGLKERSARMVLADLVKDGIVNSQTPKGPISLRFTSQSIDMLFPRLFAES</sequence>
<dbReference type="RefSeq" id="WP_255189619.1">
    <property type="nucleotide sequence ID" value="NZ_CP113517.1"/>
</dbReference>
<protein>
    <submittedName>
        <fullName evidence="2">Fic family protein</fullName>
    </submittedName>
</protein>
<proteinExistence type="predicted"/>
<dbReference type="InterPro" id="IPR003812">
    <property type="entry name" value="Fido"/>
</dbReference>
<reference evidence="2" key="1">
    <citation type="submission" date="2022-11" db="EMBL/GenBank/DDBJ databases">
        <title>Methylomonas rapida sp. nov., Carotenoid-Producing Obligate Methanotrophs with High Growth Characteristics and Biotechnological Potential.</title>
        <authorList>
            <person name="Tikhonova E.N."/>
            <person name="Suleimanov R.Z."/>
            <person name="Miroshnikov K."/>
            <person name="Oshkin I.Y."/>
            <person name="Belova S.E."/>
            <person name="Danilova O.V."/>
            <person name="Ashikhmin A."/>
            <person name="Konopkin A."/>
            <person name="But S.Y."/>
            <person name="Khmelenina V.N."/>
            <person name="Kuznetsov N."/>
            <person name="Pimenov N.V."/>
            <person name="Dedysh S.N."/>
        </authorList>
    </citation>
    <scope>NUCLEOTIDE SEQUENCE</scope>
    <source>
        <strain evidence="2">MP1</strain>
    </source>
</reference>
<evidence type="ECO:0000313" key="3">
    <source>
        <dbReference type="Proteomes" id="UP001162780"/>
    </source>
</evidence>
<evidence type="ECO:0000259" key="1">
    <source>
        <dbReference type="PROSITE" id="PS51459"/>
    </source>
</evidence>
<dbReference type="Pfam" id="PF02661">
    <property type="entry name" value="Fic"/>
    <property type="match status" value="1"/>
</dbReference>
<dbReference type="PANTHER" id="PTHR13504">
    <property type="entry name" value="FIDO DOMAIN-CONTAINING PROTEIN DDB_G0283145"/>
    <property type="match status" value="1"/>
</dbReference>
<keyword evidence="3" id="KW-1185">Reference proteome</keyword>
<feature type="domain" description="Fido" evidence="1">
    <location>
        <begin position="118"/>
        <end position="292"/>
    </location>
</feature>
<dbReference type="PANTHER" id="PTHR13504:SF38">
    <property type="entry name" value="FIDO DOMAIN-CONTAINING PROTEIN"/>
    <property type="match status" value="1"/>
</dbReference>
<dbReference type="Gene3D" id="1.10.3290.10">
    <property type="entry name" value="Fido-like domain"/>
    <property type="match status" value="1"/>
</dbReference>
<dbReference type="Proteomes" id="UP001162780">
    <property type="component" value="Chromosome"/>
</dbReference>
<dbReference type="SUPFAM" id="SSF140931">
    <property type="entry name" value="Fic-like"/>
    <property type="match status" value="1"/>
</dbReference>